<accession>A0A699XJ78</accession>
<sequence>SLTDSLADADFLVLEDLGRVLPLEVSLDAEDVFEGSESFPDLIFLFPWFDLAEWSFSSWSLFLRSRITLSKSSSS</sequence>
<gene>
    <name evidence="1" type="ORF">Tci_932041</name>
</gene>
<dbReference type="EMBL" id="BKCJ011873118">
    <property type="protein sequence ID" value="GFD60072.1"/>
    <property type="molecule type" value="Genomic_DNA"/>
</dbReference>
<comment type="caution">
    <text evidence="1">The sequence shown here is derived from an EMBL/GenBank/DDBJ whole genome shotgun (WGS) entry which is preliminary data.</text>
</comment>
<proteinExistence type="predicted"/>
<organism evidence="1">
    <name type="scientific">Tanacetum cinerariifolium</name>
    <name type="common">Dalmatian daisy</name>
    <name type="synonym">Chrysanthemum cinerariifolium</name>
    <dbReference type="NCBI Taxonomy" id="118510"/>
    <lineage>
        <taxon>Eukaryota</taxon>
        <taxon>Viridiplantae</taxon>
        <taxon>Streptophyta</taxon>
        <taxon>Embryophyta</taxon>
        <taxon>Tracheophyta</taxon>
        <taxon>Spermatophyta</taxon>
        <taxon>Magnoliopsida</taxon>
        <taxon>eudicotyledons</taxon>
        <taxon>Gunneridae</taxon>
        <taxon>Pentapetalae</taxon>
        <taxon>asterids</taxon>
        <taxon>campanulids</taxon>
        <taxon>Asterales</taxon>
        <taxon>Asteraceae</taxon>
        <taxon>Asteroideae</taxon>
        <taxon>Anthemideae</taxon>
        <taxon>Anthemidinae</taxon>
        <taxon>Tanacetum</taxon>
    </lineage>
</organism>
<protein>
    <submittedName>
        <fullName evidence="1">Uncharacterized protein</fullName>
    </submittedName>
</protein>
<feature type="non-terminal residue" evidence="1">
    <location>
        <position position="1"/>
    </location>
</feature>
<dbReference type="AlphaFoldDB" id="A0A699XJ78"/>
<reference evidence="1" key="1">
    <citation type="journal article" date="2019" name="Sci. Rep.">
        <title>Draft genome of Tanacetum cinerariifolium, the natural source of mosquito coil.</title>
        <authorList>
            <person name="Yamashiro T."/>
            <person name="Shiraishi A."/>
            <person name="Satake H."/>
            <person name="Nakayama K."/>
        </authorList>
    </citation>
    <scope>NUCLEOTIDE SEQUENCE</scope>
</reference>
<name>A0A699XJ78_TANCI</name>
<evidence type="ECO:0000313" key="1">
    <source>
        <dbReference type="EMBL" id="GFD60072.1"/>
    </source>
</evidence>